<dbReference type="InterPro" id="IPR032255">
    <property type="entry name" value="HBM"/>
</dbReference>
<dbReference type="SMART" id="SM00283">
    <property type="entry name" value="MA"/>
    <property type="match status" value="1"/>
</dbReference>
<dbReference type="SUPFAM" id="SSF58104">
    <property type="entry name" value="Methyl-accepting chemotaxis protein (MCP) signaling domain"/>
    <property type="match status" value="1"/>
</dbReference>
<evidence type="ECO:0000259" key="5">
    <source>
        <dbReference type="PROSITE" id="PS50111"/>
    </source>
</evidence>
<evidence type="ECO:0000256" key="1">
    <source>
        <dbReference type="ARBA" id="ARBA00023224"/>
    </source>
</evidence>
<dbReference type="EMBL" id="LUUB01000014">
    <property type="protein sequence ID" value="OAF16507.1"/>
    <property type="molecule type" value="Genomic_DNA"/>
</dbReference>
<feature type="domain" description="Methyl-accepting transducer" evidence="5">
    <location>
        <begin position="408"/>
        <end position="630"/>
    </location>
</feature>
<dbReference type="GO" id="GO:0006935">
    <property type="term" value="P:chemotaxis"/>
    <property type="evidence" value="ECO:0007669"/>
    <property type="project" value="InterPro"/>
</dbReference>
<feature type="domain" description="HAMP" evidence="6">
    <location>
        <begin position="313"/>
        <end position="366"/>
    </location>
</feature>
<dbReference type="Proteomes" id="UP000076959">
    <property type="component" value="Unassembled WGS sequence"/>
</dbReference>
<evidence type="ECO:0000259" key="6">
    <source>
        <dbReference type="PROSITE" id="PS50885"/>
    </source>
</evidence>
<dbReference type="OrthoDB" id="3289104at2"/>
<feature type="transmembrane region" description="Helical" evidence="4">
    <location>
        <begin position="20"/>
        <end position="45"/>
    </location>
</feature>
<keyword evidence="1 3" id="KW-0807">Transducer</keyword>
<dbReference type="AlphaFoldDB" id="A0A176Z7U0"/>
<dbReference type="InterPro" id="IPR004089">
    <property type="entry name" value="MCPsignal_dom"/>
</dbReference>
<evidence type="ECO:0000313" key="8">
    <source>
        <dbReference type="Proteomes" id="UP000076959"/>
    </source>
</evidence>
<sequence>MSAIATRIVGQTRIRRDFRIGLRGQMALLGLSGVLVTGAICAAALKYASLVQSDANASNQFKAHVASLSQSFLESRHIASDFLRKPSEVLIEKHAESYERQLADLSRVEAFVTALPDDDPLKQATFLRPAVNLYSTRFQNVVSAQRNLGFNEDDGFQGKLRNAVHTVEQRLPELNQPRLTILMLMMRRHEKDFIMRGDDKYGDQLADREAEFEAALAQASLPAEVKSQILELIRAYKSSFVSFMVTQEALADQVDDLGQIYDRIRPGLAKIIAAADARSQASEMRAEDIRRKLIWAIGLATMLAGLLALLFGRRIAKAVASMTAAMRQLGNGRFDVVLPGLGRNDELGEMAEAVEMFKLKAREKAQAELDAKAEQDRTAAELRKADIARLAGEFETAVGRVVDTVSSASSKLEASARSLTRTAHHSRQLSVEVASSSDEASANVQHVAAATGEMAATIASIGRQVEEAANMAREAVRKAELSDRRMVSLAVATERIGSVVELIAAIARQTNLLALNAAIEAARAGDLGKGFAVVAQEVKSLATQTAHATVEIGEHIGGIQAATTESVCTITEIGTIIGGISEIAMTVVDAIGEQEATSKSIALNVREAATRTTQVAASAGEMTNGAKETGGASMQVLMSAELLSEESSRLKHELDSFLGRIQAA</sequence>
<reference evidence="7 8" key="1">
    <citation type="submission" date="2016-03" db="EMBL/GenBank/DDBJ databases">
        <title>Draft Genome Sequence of the Strain BR 10245 (Bradyrhizobium sp.) isolated from nodules of Centrolobium paraense.</title>
        <authorList>
            <person name="Simoes-Araujo J.L.Sr."/>
            <person name="Barauna A.C."/>
            <person name="Silva K."/>
            <person name="Zilli J.E."/>
        </authorList>
    </citation>
    <scope>NUCLEOTIDE SEQUENCE [LARGE SCALE GENOMIC DNA]</scope>
    <source>
        <strain evidence="7 8">BR 10245</strain>
    </source>
</reference>
<dbReference type="GO" id="GO:0007165">
    <property type="term" value="P:signal transduction"/>
    <property type="evidence" value="ECO:0007669"/>
    <property type="project" value="UniProtKB-KW"/>
</dbReference>
<dbReference type="PROSITE" id="PS50885">
    <property type="entry name" value="HAMP"/>
    <property type="match status" value="1"/>
</dbReference>
<gene>
    <name evidence="7" type="ORF">AYJ54_38090</name>
</gene>
<dbReference type="CDD" id="cd06225">
    <property type="entry name" value="HAMP"/>
    <property type="match status" value="1"/>
</dbReference>
<proteinExistence type="inferred from homology"/>
<name>A0A176Z7U0_9BRAD</name>
<dbReference type="GO" id="GO:0016020">
    <property type="term" value="C:membrane"/>
    <property type="evidence" value="ECO:0007669"/>
    <property type="project" value="InterPro"/>
</dbReference>
<dbReference type="InterPro" id="IPR003660">
    <property type="entry name" value="HAMP_dom"/>
</dbReference>
<keyword evidence="4" id="KW-0472">Membrane</keyword>
<comment type="similarity">
    <text evidence="2">Belongs to the methyl-accepting chemotaxis (MCP) protein family.</text>
</comment>
<dbReference type="PRINTS" id="PR00260">
    <property type="entry name" value="CHEMTRNSDUCR"/>
</dbReference>
<dbReference type="InterPro" id="IPR004090">
    <property type="entry name" value="Chemotax_Me-accpt_rcpt"/>
</dbReference>
<feature type="transmembrane region" description="Helical" evidence="4">
    <location>
        <begin position="293"/>
        <end position="312"/>
    </location>
</feature>
<dbReference type="PANTHER" id="PTHR32089">
    <property type="entry name" value="METHYL-ACCEPTING CHEMOTAXIS PROTEIN MCPB"/>
    <property type="match status" value="1"/>
</dbReference>
<protein>
    <recommendedName>
        <fullName evidence="9">Chemotaxis protein</fullName>
    </recommendedName>
</protein>
<dbReference type="Gene3D" id="1.10.287.950">
    <property type="entry name" value="Methyl-accepting chemotaxis protein"/>
    <property type="match status" value="1"/>
</dbReference>
<dbReference type="STRING" id="1505087.AYJ54_38090"/>
<dbReference type="Pfam" id="PF00015">
    <property type="entry name" value="MCPsignal"/>
    <property type="match status" value="1"/>
</dbReference>
<dbReference type="GO" id="GO:0004888">
    <property type="term" value="F:transmembrane signaling receptor activity"/>
    <property type="evidence" value="ECO:0007669"/>
    <property type="project" value="InterPro"/>
</dbReference>
<evidence type="ECO:0008006" key="9">
    <source>
        <dbReference type="Google" id="ProtNLM"/>
    </source>
</evidence>
<evidence type="ECO:0000256" key="3">
    <source>
        <dbReference type="PROSITE-ProRule" id="PRU00284"/>
    </source>
</evidence>
<keyword evidence="8" id="KW-1185">Reference proteome</keyword>
<keyword evidence="4" id="KW-1133">Transmembrane helix</keyword>
<dbReference type="SMART" id="SM01358">
    <property type="entry name" value="HBM"/>
    <property type="match status" value="1"/>
</dbReference>
<keyword evidence="4" id="KW-0812">Transmembrane</keyword>
<dbReference type="PANTHER" id="PTHR32089:SF112">
    <property type="entry name" value="LYSOZYME-LIKE PROTEIN-RELATED"/>
    <property type="match status" value="1"/>
</dbReference>
<accession>A0A176Z7U0</accession>
<dbReference type="PROSITE" id="PS50111">
    <property type="entry name" value="CHEMOTAXIS_TRANSDUC_2"/>
    <property type="match status" value="1"/>
</dbReference>
<evidence type="ECO:0000256" key="2">
    <source>
        <dbReference type="ARBA" id="ARBA00029447"/>
    </source>
</evidence>
<dbReference type="Pfam" id="PF00672">
    <property type="entry name" value="HAMP"/>
    <property type="match status" value="1"/>
</dbReference>
<evidence type="ECO:0000256" key="4">
    <source>
        <dbReference type="SAM" id="Phobius"/>
    </source>
</evidence>
<comment type="caution">
    <text evidence="7">The sequence shown here is derived from an EMBL/GenBank/DDBJ whole genome shotgun (WGS) entry which is preliminary data.</text>
</comment>
<dbReference type="Gene3D" id="6.10.340.10">
    <property type="match status" value="1"/>
</dbReference>
<dbReference type="SMART" id="SM00304">
    <property type="entry name" value="HAMP"/>
    <property type="match status" value="1"/>
</dbReference>
<evidence type="ECO:0000313" key="7">
    <source>
        <dbReference type="EMBL" id="OAF16507.1"/>
    </source>
</evidence>
<organism evidence="7 8">
    <name type="scientific">Bradyrhizobium centrolobii</name>
    <dbReference type="NCBI Taxonomy" id="1505087"/>
    <lineage>
        <taxon>Bacteria</taxon>
        <taxon>Pseudomonadati</taxon>
        <taxon>Pseudomonadota</taxon>
        <taxon>Alphaproteobacteria</taxon>
        <taxon>Hyphomicrobiales</taxon>
        <taxon>Nitrobacteraceae</taxon>
        <taxon>Bradyrhizobium</taxon>
    </lineage>
</organism>